<dbReference type="AlphaFoldDB" id="A0A0C7R719"/>
<name>A0A0C7R719_PARSO</name>
<accession>A0A0C7R719</accession>
<dbReference type="InterPro" id="IPR042070">
    <property type="entry name" value="PucR_C-HTH_sf"/>
</dbReference>
<dbReference type="Proteomes" id="UP000049127">
    <property type="component" value="Unassembled WGS sequence"/>
</dbReference>
<evidence type="ECO:0000259" key="2">
    <source>
        <dbReference type="Pfam" id="PF13556"/>
    </source>
</evidence>
<dbReference type="Gene3D" id="1.10.10.2840">
    <property type="entry name" value="PucR C-terminal helix-turn-helix domain"/>
    <property type="match status" value="1"/>
</dbReference>
<dbReference type="RefSeq" id="WP_055342011.1">
    <property type="nucleotide sequence ID" value="NZ_CDNI01000003.1"/>
</dbReference>
<dbReference type="EMBL" id="CEKZ01000003">
    <property type="protein sequence ID" value="CEQ03834.1"/>
    <property type="molecule type" value="Genomic_DNA"/>
</dbReference>
<sequence>MISCKDLLTLNAFKYIKLVAGEGGIYKSVTWTYICETLDFSKWINGGELIFITGMGMDLGDNSLTDLIKDCANQNIAGLVILTNSEYINEIPKDCIDIANKVNLPLFNMSWDIKLIDVTKEISNYIIEKSFINNKEKELLKELLFNSSLSKERVYKLLKHCNFKFKELSLVAVFNISNVHIYNLDYVANYIKLKLSKTEASFILEIFENNVLCIVSIDQPNEQKIKEVLKSINKYLNENIFSILSIGRNYKDIFSLKKSYEEALNLISFYNYEDMKLKYIDYENMGFYKLLFDFNDIDKLSLYKEDILGKLIEYDERKNTSFMNTLKVYIFNNSNLLNTSKKLFIHRNTLIYRINKIKIILEKDIDDPIIKNELMNAIMINNYLNYLKS</sequence>
<reference evidence="3 4" key="1">
    <citation type="submission" date="2015-01" db="EMBL/GenBank/DDBJ databases">
        <authorList>
            <person name="Aslett A.Martin."/>
            <person name="De Silva Nishadi"/>
        </authorList>
    </citation>
    <scope>NUCLEOTIDE SEQUENCE [LARGE SCALE GENOMIC DNA]</scope>
    <source>
        <strain evidence="3 4">R28058</strain>
    </source>
</reference>
<dbReference type="Pfam" id="PF07905">
    <property type="entry name" value="PucR"/>
    <property type="match status" value="1"/>
</dbReference>
<dbReference type="InterPro" id="IPR025736">
    <property type="entry name" value="PucR_C-HTH_dom"/>
</dbReference>
<dbReference type="PANTHER" id="PTHR33744">
    <property type="entry name" value="CARBOHYDRATE DIACID REGULATOR"/>
    <property type="match status" value="1"/>
</dbReference>
<feature type="domain" description="Purine catabolism PurC-like" evidence="1">
    <location>
        <begin position="6"/>
        <end position="126"/>
    </location>
</feature>
<protein>
    <submittedName>
        <fullName evidence="3">Transcriptional regulatory protein</fullName>
    </submittedName>
</protein>
<dbReference type="PANTHER" id="PTHR33744:SF1">
    <property type="entry name" value="DNA-BINDING TRANSCRIPTIONAL ACTIVATOR ADER"/>
    <property type="match status" value="1"/>
</dbReference>
<evidence type="ECO:0000259" key="1">
    <source>
        <dbReference type="Pfam" id="PF07905"/>
    </source>
</evidence>
<dbReference type="InterPro" id="IPR051448">
    <property type="entry name" value="CdaR-like_regulators"/>
</dbReference>
<feature type="domain" description="PucR C-terminal helix-turn-helix" evidence="2">
    <location>
        <begin position="323"/>
        <end position="368"/>
    </location>
</feature>
<evidence type="ECO:0000313" key="4">
    <source>
        <dbReference type="Proteomes" id="UP000049127"/>
    </source>
</evidence>
<organism evidence="3 4">
    <name type="scientific">Paraclostridium sordellii</name>
    <name type="common">Clostridium sordellii</name>
    <dbReference type="NCBI Taxonomy" id="1505"/>
    <lineage>
        <taxon>Bacteria</taxon>
        <taxon>Bacillati</taxon>
        <taxon>Bacillota</taxon>
        <taxon>Clostridia</taxon>
        <taxon>Peptostreptococcales</taxon>
        <taxon>Peptostreptococcaceae</taxon>
        <taxon>Paraclostridium</taxon>
    </lineage>
</organism>
<proteinExistence type="predicted"/>
<dbReference type="Pfam" id="PF13556">
    <property type="entry name" value="HTH_30"/>
    <property type="match status" value="1"/>
</dbReference>
<evidence type="ECO:0000313" key="3">
    <source>
        <dbReference type="EMBL" id="CEQ03834.1"/>
    </source>
</evidence>
<gene>
    <name evidence="3" type="ORF">R28058_15671</name>
</gene>
<dbReference type="OrthoDB" id="143422at2"/>
<dbReference type="InterPro" id="IPR012914">
    <property type="entry name" value="PucR_dom"/>
</dbReference>